<dbReference type="PROSITE" id="PS51257">
    <property type="entry name" value="PROKAR_LIPOPROTEIN"/>
    <property type="match status" value="1"/>
</dbReference>
<dbReference type="PANTHER" id="PTHR33048:SF47">
    <property type="entry name" value="INTEGRAL MEMBRANE PROTEIN-RELATED"/>
    <property type="match status" value="1"/>
</dbReference>
<feature type="transmembrane region" description="Helical" evidence="7">
    <location>
        <begin position="183"/>
        <end position="203"/>
    </location>
</feature>
<evidence type="ECO:0000313" key="10">
    <source>
        <dbReference type="Proteomes" id="UP000799424"/>
    </source>
</evidence>
<evidence type="ECO:0000256" key="2">
    <source>
        <dbReference type="ARBA" id="ARBA00022692"/>
    </source>
</evidence>
<keyword evidence="10" id="KW-1185">Reference proteome</keyword>
<evidence type="ECO:0000313" key="9">
    <source>
        <dbReference type="EMBL" id="KAF2829408.1"/>
    </source>
</evidence>
<protein>
    <recommendedName>
        <fullName evidence="8">Rhodopsin domain-containing protein</fullName>
    </recommendedName>
</protein>
<feature type="transmembrane region" description="Helical" evidence="7">
    <location>
        <begin position="215"/>
        <end position="234"/>
    </location>
</feature>
<comment type="similarity">
    <text evidence="5">Belongs to the SAT4 family.</text>
</comment>
<evidence type="ECO:0000259" key="8">
    <source>
        <dbReference type="Pfam" id="PF20684"/>
    </source>
</evidence>
<dbReference type="PANTHER" id="PTHR33048">
    <property type="entry name" value="PTH11-LIKE INTEGRAL MEMBRANE PROTEIN (AFU_ORTHOLOGUE AFUA_5G11245)"/>
    <property type="match status" value="1"/>
</dbReference>
<dbReference type="Pfam" id="PF20684">
    <property type="entry name" value="Fung_rhodopsin"/>
    <property type="match status" value="1"/>
</dbReference>
<keyword evidence="4 7" id="KW-0472">Membrane</keyword>
<evidence type="ECO:0000256" key="3">
    <source>
        <dbReference type="ARBA" id="ARBA00022989"/>
    </source>
</evidence>
<feature type="domain" description="Rhodopsin" evidence="8">
    <location>
        <begin position="38"/>
        <end position="275"/>
    </location>
</feature>
<evidence type="ECO:0000256" key="7">
    <source>
        <dbReference type="SAM" id="Phobius"/>
    </source>
</evidence>
<dbReference type="AlphaFoldDB" id="A0A6A7A9J9"/>
<keyword evidence="2 7" id="KW-0812">Transmembrane</keyword>
<dbReference type="OrthoDB" id="3934549at2759"/>
<evidence type="ECO:0000256" key="6">
    <source>
        <dbReference type="SAM" id="MobiDB-lite"/>
    </source>
</evidence>
<evidence type="ECO:0000256" key="5">
    <source>
        <dbReference type="ARBA" id="ARBA00038359"/>
    </source>
</evidence>
<dbReference type="InterPro" id="IPR052337">
    <property type="entry name" value="SAT4-like"/>
</dbReference>
<feature type="region of interest" description="Disordered" evidence="6">
    <location>
        <begin position="334"/>
        <end position="357"/>
    </location>
</feature>
<feature type="transmembrane region" description="Helical" evidence="7">
    <location>
        <begin position="97"/>
        <end position="121"/>
    </location>
</feature>
<dbReference type="Proteomes" id="UP000799424">
    <property type="component" value="Unassembled WGS sequence"/>
</dbReference>
<dbReference type="GO" id="GO:0016020">
    <property type="term" value="C:membrane"/>
    <property type="evidence" value="ECO:0007669"/>
    <property type="project" value="UniProtKB-SubCell"/>
</dbReference>
<accession>A0A6A7A9J9</accession>
<reference evidence="9" key="1">
    <citation type="journal article" date="2020" name="Stud. Mycol.">
        <title>101 Dothideomycetes genomes: a test case for predicting lifestyles and emergence of pathogens.</title>
        <authorList>
            <person name="Haridas S."/>
            <person name="Albert R."/>
            <person name="Binder M."/>
            <person name="Bloem J."/>
            <person name="Labutti K."/>
            <person name="Salamov A."/>
            <person name="Andreopoulos B."/>
            <person name="Baker S."/>
            <person name="Barry K."/>
            <person name="Bills G."/>
            <person name="Bluhm B."/>
            <person name="Cannon C."/>
            <person name="Castanera R."/>
            <person name="Culley D."/>
            <person name="Daum C."/>
            <person name="Ezra D."/>
            <person name="Gonzalez J."/>
            <person name="Henrissat B."/>
            <person name="Kuo A."/>
            <person name="Liang C."/>
            <person name="Lipzen A."/>
            <person name="Lutzoni F."/>
            <person name="Magnuson J."/>
            <person name="Mondo S."/>
            <person name="Nolan M."/>
            <person name="Ohm R."/>
            <person name="Pangilinan J."/>
            <person name="Park H.-J."/>
            <person name="Ramirez L."/>
            <person name="Alfaro M."/>
            <person name="Sun H."/>
            <person name="Tritt A."/>
            <person name="Yoshinaga Y."/>
            <person name="Zwiers L.-H."/>
            <person name="Turgeon B."/>
            <person name="Goodwin S."/>
            <person name="Spatafora J."/>
            <person name="Crous P."/>
            <person name="Grigoriev I."/>
        </authorList>
    </citation>
    <scope>NUCLEOTIDE SEQUENCE</scope>
    <source>
        <strain evidence="9">CBS 113818</strain>
    </source>
</reference>
<feature type="transmembrane region" description="Helical" evidence="7">
    <location>
        <begin position="23"/>
        <end position="42"/>
    </location>
</feature>
<gene>
    <name evidence="9" type="ORF">CC86DRAFT_404049</name>
</gene>
<name>A0A6A7A9J9_9PLEO</name>
<evidence type="ECO:0000256" key="1">
    <source>
        <dbReference type="ARBA" id="ARBA00004141"/>
    </source>
</evidence>
<evidence type="ECO:0000256" key="4">
    <source>
        <dbReference type="ARBA" id="ARBA00023136"/>
    </source>
</evidence>
<feature type="transmembrane region" description="Helical" evidence="7">
    <location>
        <begin position="133"/>
        <end position="154"/>
    </location>
</feature>
<feature type="transmembrane region" description="Helical" evidence="7">
    <location>
        <begin position="54"/>
        <end position="77"/>
    </location>
</feature>
<organism evidence="9 10">
    <name type="scientific">Ophiobolus disseminans</name>
    <dbReference type="NCBI Taxonomy" id="1469910"/>
    <lineage>
        <taxon>Eukaryota</taxon>
        <taxon>Fungi</taxon>
        <taxon>Dikarya</taxon>
        <taxon>Ascomycota</taxon>
        <taxon>Pezizomycotina</taxon>
        <taxon>Dothideomycetes</taxon>
        <taxon>Pleosporomycetidae</taxon>
        <taxon>Pleosporales</taxon>
        <taxon>Pleosporineae</taxon>
        <taxon>Phaeosphaeriaceae</taxon>
        <taxon>Ophiobolus</taxon>
    </lineage>
</organism>
<comment type="subcellular location">
    <subcellularLocation>
        <location evidence="1">Membrane</location>
        <topology evidence="1">Multi-pass membrane protein</topology>
    </subcellularLocation>
</comment>
<dbReference type="EMBL" id="MU006221">
    <property type="protein sequence ID" value="KAF2829408.1"/>
    <property type="molecule type" value="Genomic_DNA"/>
</dbReference>
<proteinExistence type="inferred from homology"/>
<dbReference type="InterPro" id="IPR049326">
    <property type="entry name" value="Rhodopsin_dom_fungi"/>
</dbReference>
<sequence>MALPPKPSVPIGGDQTRARELLGASWTLFAISACLVIARMYTRAVIQRNVGWDDWTIVLTLAFILAFTVLFTIYSAHGGSRHTYYLTPYEMQLAIKYNYIANVLIVIPLCTGKVSVALLIQRLLPPGANYQRWFLYFVSGSLSIVITFVVVVILCQCRPVESLWDPNIEGPCWDSNVVGNWNLFAGSYFAFMDFALALFPILLIRQLQMSIWRKLALSCLLGLGVFAGVCAIVKSTYLPTLKSIDFTWDTTTFLIWNATETNVIIIAACIPTLSKVGPKATALFKSYFSGSRFSSKRYAIYQNDEGSYGRKSEYMQHRCKPDEQSLELPTMRDELVPSGRGSTEVVVSSDPRGLSEADIQVQGRGIRQTLDVEVEHSDQKRGR</sequence>
<keyword evidence="3 7" id="KW-1133">Transmembrane helix</keyword>
<feature type="transmembrane region" description="Helical" evidence="7">
    <location>
        <begin position="254"/>
        <end position="273"/>
    </location>
</feature>